<proteinExistence type="predicted"/>
<keyword evidence="1" id="KW-0472">Membrane</keyword>
<sequence>MAYPIQMIEPVTHKTAVGFKGVSWTCLFFGPFPALFRGHFVGFLVVLLAVLCTFGLASIVFMFVYNNWHYNWLVSKGFNPAGAAMGMGMMANQNMINVHVVEKQ</sequence>
<feature type="transmembrane region" description="Helical" evidence="1">
    <location>
        <begin position="40"/>
        <end position="65"/>
    </location>
</feature>
<keyword evidence="1" id="KW-0812">Transmembrane</keyword>
<gene>
    <name evidence="2" type="ORF">DFR47_105196</name>
</gene>
<dbReference type="Proteomes" id="UP000252893">
    <property type="component" value="Unassembled WGS sequence"/>
</dbReference>
<protein>
    <submittedName>
        <fullName evidence="2">Uncharacterized protein</fullName>
    </submittedName>
</protein>
<evidence type="ECO:0000313" key="3">
    <source>
        <dbReference type="Proteomes" id="UP000252893"/>
    </source>
</evidence>
<name>A0A366DTR2_9HYPH</name>
<keyword evidence="1" id="KW-1133">Transmembrane helix</keyword>
<dbReference type="AlphaFoldDB" id="A0A366DTR2"/>
<dbReference type="RefSeq" id="WP_210207317.1">
    <property type="nucleotide sequence ID" value="NZ_JBHEEG010000006.1"/>
</dbReference>
<keyword evidence="3" id="KW-1185">Reference proteome</keyword>
<reference evidence="2 3" key="1">
    <citation type="submission" date="2018-06" db="EMBL/GenBank/DDBJ databases">
        <title>Genomic Encyclopedia of Type Strains, Phase IV (KMG-IV): sequencing the most valuable type-strain genomes for metagenomic binning, comparative biology and taxonomic classification.</title>
        <authorList>
            <person name="Goeker M."/>
        </authorList>
    </citation>
    <scope>NUCLEOTIDE SEQUENCE [LARGE SCALE GENOMIC DNA]</scope>
    <source>
        <strain evidence="2 3">DSM 25619</strain>
    </source>
</reference>
<evidence type="ECO:0000256" key="1">
    <source>
        <dbReference type="SAM" id="Phobius"/>
    </source>
</evidence>
<dbReference type="EMBL" id="QNRH01000005">
    <property type="protein sequence ID" value="RBO93477.1"/>
    <property type="molecule type" value="Genomic_DNA"/>
</dbReference>
<comment type="caution">
    <text evidence="2">The sequence shown here is derived from an EMBL/GenBank/DDBJ whole genome shotgun (WGS) entry which is preliminary data.</text>
</comment>
<organism evidence="2 3">
    <name type="scientific">Pseudochrobactrum asaccharolyticum</name>
    <dbReference type="NCBI Taxonomy" id="354351"/>
    <lineage>
        <taxon>Bacteria</taxon>
        <taxon>Pseudomonadati</taxon>
        <taxon>Pseudomonadota</taxon>
        <taxon>Alphaproteobacteria</taxon>
        <taxon>Hyphomicrobiales</taxon>
        <taxon>Brucellaceae</taxon>
        <taxon>Pseudochrobactrum</taxon>
    </lineage>
</organism>
<accession>A0A366DTR2</accession>
<evidence type="ECO:0000313" key="2">
    <source>
        <dbReference type="EMBL" id="RBO93477.1"/>
    </source>
</evidence>